<proteinExistence type="predicted"/>
<dbReference type="Proteomes" id="UP000075881">
    <property type="component" value="Unassembled WGS sequence"/>
</dbReference>
<keyword evidence="2" id="KW-1185">Reference proteome</keyword>
<reference evidence="1" key="2">
    <citation type="submission" date="2020-05" db="UniProtKB">
        <authorList>
            <consortium name="EnsemblMetazoa"/>
        </authorList>
    </citation>
    <scope>IDENTIFICATION</scope>
    <source>
        <strain evidence="1">ACHKN1017</strain>
    </source>
</reference>
<accession>A0A182KI69</accession>
<dbReference type="AlphaFoldDB" id="A0A182KI69"/>
<evidence type="ECO:0000313" key="2">
    <source>
        <dbReference type="Proteomes" id="UP000075881"/>
    </source>
</evidence>
<dbReference type="VEuPathDB" id="VectorBase:ACHR014161"/>
<protein>
    <submittedName>
        <fullName evidence="1">Uncharacterized protein</fullName>
    </submittedName>
</protein>
<sequence>MLNVRPICTHLQKYLTLLHQLLGRFRHVKGQRNQQLHRRHRVNLLVHDKVAREQYRGGGPGTRHNLEKDVPCRFLPVGRTEINLLVQLLQRFQIHRAHQANDFRHRLIVRLLQLVVHRLEIVGHRVQQAGGALNKLLLRLGTPATGRLQIGTVEQDRT</sequence>
<name>A0A182KI69_9DIPT</name>
<reference evidence="2" key="1">
    <citation type="submission" date="2013-03" db="EMBL/GenBank/DDBJ databases">
        <title>The Genome Sequence of Anopheles christyi ACHKN1017.</title>
        <authorList>
            <consortium name="The Broad Institute Genomics Platform"/>
            <person name="Neafsey D.E."/>
            <person name="Besansky N."/>
            <person name="Walker B."/>
            <person name="Young S.K."/>
            <person name="Zeng Q."/>
            <person name="Gargeya S."/>
            <person name="Fitzgerald M."/>
            <person name="Haas B."/>
            <person name="Abouelleil A."/>
            <person name="Allen A.W."/>
            <person name="Alvarado L."/>
            <person name="Arachchi H.M."/>
            <person name="Berlin A.M."/>
            <person name="Chapman S.B."/>
            <person name="Gainer-Dewar J."/>
            <person name="Goldberg J."/>
            <person name="Griggs A."/>
            <person name="Gujja S."/>
            <person name="Hansen M."/>
            <person name="Howarth C."/>
            <person name="Imamovic A."/>
            <person name="Ireland A."/>
            <person name="Larimer J."/>
            <person name="McCowan C."/>
            <person name="Murphy C."/>
            <person name="Pearson M."/>
            <person name="Poon T.W."/>
            <person name="Priest M."/>
            <person name="Roberts A."/>
            <person name="Saif S."/>
            <person name="Shea T."/>
            <person name="Sisk P."/>
            <person name="Sykes S."/>
            <person name="Wortman J."/>
            <person name="Nusbaum C."/>
            <person name="Birren B."/>
        </authorList>
    </citation>
    <scope>NUCLEOTIDE SEQUENCE [LARGE SCALE GENOMIC DNA]</scope>
    <source>
        <strain evidence="2">ACHKN1017</strain>
    </source>
</reference>
<organism evidence="1 2">
    <name type="scientific">Anopheles christyi</name>
    <dbReference type="NCBI Taxonomy" id="43041"/>
    <lineage>
        <taxon>Eukaryota</taxon>
        <taxon>Metazoa</taxon>
        <taxon>Ecdysozoa</taxon>
        <taxon>Arthropoda</taxon>
        <taxon>Hexapoda</taxon>
        <taxon>Insecta</taxon>
        <taxon>Pterygota</taxon>
        <taxon>Neoptera</taxon>
        <taxon>Endopterygota</taxon>
        <taxon>Diptera</taxon>
        <taxon>Nematocera</taxon>
        <taxon>Culicoidea</taxon>
        <taxon>Culicidae</taxon>
        <taxon>Anophelinae</taxon>
        <taxon>Anopheles</taxon>
    </lineage>
</organism>
<evidence type="ECO:0000313" key="1">
    <source>
        <dbReference type="EnsemblMetazoa" id="ACHR014161-PA"/>
    </source>
</evidence>
<dbReference type="EnsemblMetazoa" id="ACHR014161-RA">
    <property type="protein sequence ID" value="ACHR014161-PA"/>
    <property type="gene ID" value="ACHR014161"/>
</dbReference>